<keyword evidence="4" id="KW-1185">Reference proteome</keyword>
<gene>
    <name evidence="3" type="ORF">B4U79_10411</name>
</gene>
<dbReference type="PANTHER" id="PTHR12897">
    <property type="entry name" value="COLON CANCER-ASSOCIATED PROTEIN MIC1"/>
    <property type="match status" value="1"/>
</dbReference>
<dbReference type="GO" id="GO:0005765">
    <property type="term" value="C:lysosomal membrane"/>
    <property type="evidence" value="ECO:0007669"/>
    <property type="project" value="TreeGrafter"/>
</dbReference>
<dbReference type="InterPro" id="IPR040371">
    <property type="entry name" value="RMC1"/>
</dbReference>
<evidence type="ECO:0000259" key="1">
    <source>
        <dbReference type="Pfam" id="PF07035"/>
    </source>
</evidence>
<evidence type="ECO:0000313" key="4">
    <source>
        <dbReference type="Proteomes" id="UP000285301"/>
    </source>
</evidence>
<feature type="domain" description="Regulator of MON1-CCZ1 complex N-terminal" evidence="2">
    <location>
        <begin position="27"/>
        <end position="144"/>
    </location>
</feature>
<dbReference type="GO" id="GO:0035658">
    <property type="term" value="C:Mon1-Ccz1 complex"/>
    <property type="evidence" value="ECO:0007669"/>
    <property type="project" value="InterPro"/>
</dbReference>
<protein>
    <submittedName>
        <fullName evidence="3">Uncharacterized protein</fullName>
    </submittedName>
</protein>
<dbReference type="InterPro" id="IPR049040">
    <property type="entry name" value="RMC1_N"/>
</dbReference>
<evidence type="ECO:0000313" key="3">
    <source>
        <dbReference type="EMBL" id="RWS17958.1"/>
    </source>
</evidence>
<feature type="domain" description="Mic1" evidence="1">
    <location>
        <begin position="374"/>
        <end position="616"/>
    </location>
</feature>
<dbReference type="GO" id="GO:0031902">
    <property type="term" value="C:late endosome membrane"/>
    <property type="evidence" value="ECO:0007669"/>
    <property type="project" value="TreeGrafter"/>
</dbReference>
<name>A0A443RRV7_9ACAR</name>
<accession>A0A443RRV7</accession>
<dbReference type="Pfam" id="PF21029">
    <property type="entry name" value="RMC1_N"/>
    <property type="match status" value="1"/>
</dbReference>
<dbReference type="PANTHER" id="PTHR12897:SF4">
    <property type="entry name" value="REGULATOR OF MON1-CCZ1 COMPLEX"/>
    <property type="match status" value="1"/>
</dbReference>
<dbReference type="EMBL" id="NCKU01000015">
    <property type="protein sequence ID" value="RWS17958.1"/>
    <property type="molecule type" value="Genomic_DNA"/>
</dbReference>
<reference evidence="3 4" key="1">
    <citation type="journal article" date="2018" name="Gigascience">
        <title>Genomes of trombidid mites reveal novel predicted allergens and laterally-transferred genes associated with secondary metabolism.</title>
        <authorList>
            <person name="Dong X."/>
            <person name="Chaisiri K."/>
            <person name="Xia D."/>
            <person name="Armstrong S.D."/>
            <person name="Fang Y."/>
            <person name="Donnelly M.J."/>
            <person name="Kadowaki T."/>
            <person name="McGarry J.W."/>
            <person name="Darby A.C."/>
            <person name="Makepeace B.L."/>
        </authorList>
    </citation>
    <scope>NUCLEOTIDE SEQUENCE [LARGE SCALE GENOMIC DNA]</scope>
    <source>
        <strain evidence="3">UoL-WK</strain>
    </source>
</reference>
<comment type="caution">
    <text evidence="3">The sequence shown here is derived from an EMBL/GenBank/DDBJ whole genome shotgun (WGS) entry which is preliminary data.</text>
</comment>
<dbReference type="AlphaFoldDB" id="A0A443RRV7"/>
<dbReference type="Proteomes" id="UP000285301">
    <property type="component" value="Unassembled WGS sequence"/>
</dbReference>
<evidence type="ECO:0000259" key="2">
    <source>
        <dbReference type="Pfam" id="PF21029"/>
    </source>
</evidence>
<proteinExistence type="predicted"/>
<dbReference type="GO" id="GO:0010506">
    <property type="term" value="P:regulation of autophagy"/>
    <property type="evidence" value="ECO:0007669"/>
    <property type="project" value="InterPro"/>
</dbReference>
<dbReference type="Pfam" id="PF07035">
    <property type="entry name" value="RMC1_C"/>
    <property type="match status" value="1"/>
</dbReference>
<sequence length="645" mass="74131">MANCDNYILQLDSSCIRFEAVSRQNAVFFDESNRQLFVVKNGGLDGVQVKGPDLDAEFTFRLSEKCDIISIKFSPNFATLAIQRSQNVVQFLNFSNGIITSIYSQSSKGKNSKIIGFVWTSNTEIVFICESGIEHFQIIPEKQIVKHLKSFNISVNWFIFQPSSVILLLSTGVIGNVLQGFQFRVSSMYKLSKFEVEWTNKPSPPKLCLFERDVALVNLYGKTYLLVLRHETSKQSKGAQISLYTLVKEGYPHKDHVLELQLTGRFAMNVVDDLIVVHHQTSQTSLLFDIRFSGAKKEGTVLHHSPVVPPYSIKPFKIDDKISCELYSTNWVVFQPNIIIDAKLGFLWLLQLNLLPLCRMMSNDSQLFDFLLLRQNSKPVILNMCRNVIGKKMFDTSSNVLGKIAFLFNKLNAVYRDSLSDLNESKGNCFETGKKTCTVIDQTDMFSSTFSIFEESSIELHDEFIIAVLFEYINSLVSMQIPVQYFIYELLINVLIRSNRFYQLHQFLQYHVFTDSKPLACLLLSLQPKYSHAIQLALDMFKRLSVAQEDIVDIFLSQYEVVRALRYIQRHGNVDNVSARKFLEFAMNSRDNEIFYSVFKFFEERNMRIRGSPNFVPGEHCEVFVKHFENLFGPSNHVNEILLSN</sequence>
<dbReference type="InterPro" id="IPR009755">
    <property type="entry name" value="RMC1_C"/>
</dbReference>
<dbReference type="OrthoDB" id="26384at2759"/>
<organism evidence="3 4">
    <name type="scientific">Dinothrombium tinctorium</name>
    <dbReference type="NCBI Taxonomy" id="1965070"/>
    <lineage>
        <taxon>Eukaryota</taxon>
        <taxon>Metazoa</taxon>
        <taxon>Ecdysozoa</taxon>
        <taxon>Arthropoda</taxon>
        <taxon>Chelicerata</taxon>
        <taxon>Arachnida</taxon>
        <taxon>Acari</taxon>
        <taxon>Acariformes</taxon>
        <taxon>Trombidiformes</taxon>
        <taxon>Prostigmata</taxon>
        <taxon>Anystina</taxon>
        <taxon>Parasitengona</taxon>
        <taxon>Trombidioidea</taxon>
        <taxon>Trombidiidae</taxon>
        <taxon>Dinothrombium</taxon>
    </lineage>
</organism>